<dbReference type="Proteomes" id="UP000298663">
    <property type="component" value="Unassembled WGS sequence"/>
</dbReference>
<feature type="region of interest" description="Disordered" evidence="1">
    <location>
        <begin position="1"/>
        <end position="99"/>
    </location>
</feature>
<dbReference type="STRING" id="34508.A0A4U5LV88"/>
<keyword evidence="4" id="KW-1185">Reference proteome</keyword>
<dbReference type="EMBL" id="AZBU02000012">
    <property type="protein sequence ID" value="TKR60037.1"/>
    <property type="molecule type" value="Genomic_DNA"/>
</dbReference>
<feature type="domain" description="Helitron helicase-like" evidence="2">
    <location>
        <begin position="188"/>
        <end position="283"/>
    </location>
</feature>
<reference evidence="3 4" key="2">
    <citation type="journal article" date="2019" name="G3 (Bethesda)">
        <title>Hybrid Assembly of the Genome of the Entomopathogenic Nematode Steinernema carpocapsae Identifies the X-Chromosome.</title>
        <authorList>
            <person name="Serra L."/>
            <person name="Macchietto M."/>
            <person name="Macias-Munoz A."/>
            <person name="McGill C.J."/>
            <person name="Rodriguez I.M."/>
            <person name="Rodriguez B."/>
            <person name="Murad R."/>
            <person name="Mortazavi A."/>
        </authorList>
    </citation>
    <scope>NUCLEOTIDE SEQUENCE [LARGE SCALE GENOMIC DNA]</scope>
    <source>
        <strain evidence="3 4">ALL</strain>
    </source>
</reference>
<evidence type="ECO:0000313" key="3">
    <source>
        <dbReference type="EMBL" id="TKR60037.1"/>
    </source>
</evidence>
<dbReference type="AlphaFoldDB" id="A0A4U5LV88"/>
<reference evidence="3 4" key="1">
    <citation type="journal article" date="2015" name="Genome Biol.">
        <title>Comparative genomics of Steinernema reveals deeply conserved gene regulatory networks.</title>
        <authorList>
            <person name="Dillman A.R."/>
            <person name="Macchietto M."/>
            <person name="Porter C.F."/>
            <person name="Rogers A."/>
            <person name="Williams B."/>
            <person name="Antoshechkin I."/>
            <person name="Lee M.M."/>
            <person name="Goodwin Z."/>
            <person name="Lu X."/>
            <person name="Lewis E.E."/>
            <person name="Goodrich-Blair H."/>
            <person name="Stock S.P."/>
            <person name="Adams B.J."/>
            <person name="Sternberg P.W."/>
            <person name="Mortazavi A."/>
        </authorList>
    </citation>
    <scope>NUCLEOTIDE SEQUENCE [LARGE SCALE GENOMIC DNA]</scope>
    <source>
        <strain evidence="3 4">ALL</strain>
    </source>
</reference>
<protein>
    <recommendedName>
        <fullName evidence="2">Helitron helicase-like domain-containing protein</fullName>
    </recommendedName>
</protein>
<comment type="caution">
    <text evidence="3">The sequence shown here is derived from an EMBL/GenBank/DDBJ whole genome shotgun (WGS) entry which is preliminary data.</text>
</comment>
<feature type="domain" description="Helitron helicase-like" evidence="2">
    <location>
        <begin position="317"/>
        <end position="369"/>
    </location>
</feature>
<evidence type="ECO:0000259" key="2">
    <source>
        <dbReference type="Pfam" id="PF14214"/>
    </source>
</evidence>
<dbReference type="InterPro" id="IPR025476">
    <property type="entry name" value="Helitron_helicase-like"/>
</dbReference>
<name>A0A4U5LV88_STECR</name>
<dbReference type="OrthoDB" id="10039910at2759"/>
<feature type="compositionally biased region" description="Basic and acidic residues" evidence="1">
    <location>
        <begin position="50"/>
        <end position="99"/>
    </location>
</feature>
<feature type="compositionally biased region" description="Basic and acidic residues" evidence="1">
    <location>
        <begin position="23"/>
        <end position="32"/>
    </location>
</feature>
<dbReference type="Pfam" id="PF14214">
    <property type="entry name" value="Helitron_like_N"/>
    <property type="match status" value="2"/>
</dbReference>
<gene>
    <name evidence="3" type="ORF">L596_029627</name>
</gene>
<sequence length="586" mass="67625">MLSFARSVNARLRKKQQSVSEDAMSKEQDRARRAAQRQSEDSAVAAAVARHLEQERSRIAVHRSQEPADEMEQRQRSDAIRHATQRQQEEPEQRIEPVDARTTADRAIDRNLMFDLETLMRTCNPFVEAYRMMHEVEQEALAASGENARVPEIKLLFNITRLIKTGTTCPVLMKLRLCFRTRCTNMQWIQYMVADRRDFFNPCLYGGRLFQQFMVDNWSKSSSSAQRLLWQRLNQKTLKADCFVGLEQHLQQRAQEQGIPRGRTVILSSTFVGGDRSKHTRTQWLLLLNLVHLICLLRSRATPSGLNCKQFEAGSIPCDRPDLVAKVFQLKLKEFMDDMLKKQVLGKVKAFVRVIEFQKRGLPHTHMLLILDDEHKFRTGADVDSVVCAELPYPATEPQLYNIVKSSMMHGPCGTSYRHMQCMQKHGDRCDKDFPKPKLCSKRIKSLDIAVEDESFYLRDVENEQQNPDVLNHDEVQNYADARYVGPAEACWRLLGYPMQETSHNVERLAIHLEGEQNIMFDEEEDLQVTLDRARLARSTLTAWFELNQNDPSVQVHMGICTKTFLSILCGTKKTKSGRHAKKEKQ</sequence>
<evidence type="ECO:0000256" key="1">
    <source>
        <dbReference type="SAM" id="MobiDB-lite"/>
    </source>
</evidence>
<evidence type="ECO:0000313" key="4">
    <source>
        <dbReference type="Proteomes" id="UP000298663"/>
    </source>
</evidence>
<accession>A0A4U5LV88</accession>
<proteinExistence type="predicted"/>
<organism evidence="3 4">
    <name type="scientific">Steinernema carpocapsae</name>
    <name type="common">Entomopathogenic nematode</name>
    <dbReference type="NCBI Taxonomy" id="34508"/>
    <lineage>
        <taxon>Eukaryota</taxon>
        <taxon>Metazoa</taxon>
        <taxon>Ecdysozoa</taxon>
        <taxon>Nematoda</taxon>
        <taxon>Chromadorea</taxon>
        <taxon>Rhabditida</taxon>
        <taxon>Tylenchina</taxon>
        <taxon>Panagrolaimomorpha</taxon>
        <taxon>Strongyloidoidea</taxon>
        <taxon>Steinernematidae</taxon>
        <taxon>Steinernema</taxon>
    </lineage>
</organism>